<organism evidence="2 3">
    <name type="scientific">Conger conger</name>
    <name type="common">Conger eel</name>
    <name type="synonym">Muraena conger</name>
    <dbReference type="NCBI Taxonomy" id="82655"/>
    <lineage>
        <taxon>Eukaryota</taxon>
        <taxon>Metazoa</taxon>
        <taxon>Chordata</taxon>
        <taxon>Craniata</taxon>
        <taxon>Vertebrata</taxon>
        <taxon>Euteleostomi</taxon>
        <taxon>Actinopterygii</taxon>
        <taxon>Neopterygii</taxon>
        <taxon>Teleostei</taxon>
        <taxon>Anguilliformes</taxon>
        <taxon>Congridae</taxon>
        <taxon>Conger</taxon>
    </lineage>
</organism>
<accession>A0A9Q1I4H7</accession>
<evidence type="ECO:0000313" key="2">
    <source>
        <dbReference type="EMBL" id="KAJ8282254.1"/>
    </source>
</evidence>
<evidence type="ECO:0000313" key="3">
    <source>
        <dbReference type="Proteomes" id="UP001152803"/>
    </source>
</evidence>
<keyword evidence="3" id="KW-1185">Reference proteome</keyword>
<evidence type="ECO:0000259" key="1">
    <source>
        <dbReference type="Pfam" id="PF01031"/>
    </source>
</evidence>
<dbReference type="Proteomes" id="UP001152803">
    <property type="component" value="Unassembled WGS sequence"/>
</dbReference>
<gene>
    <name evidence="2" type="ORF">COCON_G00047730</name>
</gene>
<dbReference type="OrthoDB" id="5061070at2759"/>
<reference evidence="2" key="1">
    <citation type="journal article" date="2023" name="Science">
        <title>Genome structures resolve the early diversification of teleost fishes.</title>
        <authorList>
            <person name="Parey E."/>
            <person name="Louis A."/>
            <person name="Montfort J."/>
            <person name="Bouchez O."/>
            <person name="Roques C."/>
            <person name="Iampietro C."/>
            <person name="Lluch J."/>
            <person name="Castinel A."/>
            <person name="Donnadieu C."/>
            <person name="Desvignes T."/>
            <person name="Floi Bucao C."/>
            <person name="Jouanno E."/>
            <person name="Wen M."/>
            <person name="Mejri S."/>
            <person name="Dirks R."/>
            <person name="Jansen H."/>
            <person name="Henkel C."/>
            <person name="Chen W.J."/>
            <person name="Zahm M."/>
            <person name="Cabau C."/>
            <person name="Klopp C."/>
            <person name="Thompson A.W."/>
            <person name="Robinson-Rechavi M."/>
            <person name="Braasch I."/>
            <person name="Lecointre G."/>
            <person name="Bobe J."/>
            <person name="Postlethwait J.H."/>
            <person name="Berthelot C."/>
            <person name="Roest Crollius H."/>
            <person name="Guiguen Y."/>
        </authorList>
    </citation>
    <scope>NUCLEOTIDE SEQUENCE</scope>
    <source>
        <strain evidence="2">Concon-B</strain>
    </source>
</reference>
<feature type="domain" description="Dynamin stalk" evidence="1">
    <location>
        <begin position="5"/>
        <end position="116"/>
    </location>
</feature>
<comment type="caution">
    <text evidence="2">The sequence shown here is derived from an EMBL/GenBank/DDBJ whole genome shotgun (WGS) entry which is preliminary data.</text>
</comment>
<name>A0A9Q1I4H7_CONCO</name>
<dbReference type="Pfam" id="PF01031">
    <property type="entry name" value="Dynamin_M"/>
    <property type="match status" value="1"/>
</dbReference>
<proteinExistence type="predicted"/>
<sequence length="122" mass="14116">MESGPPLDPLQRKIYLIDTLMKFNSKISQLSNGEVVIQENLFILLRSDFKKWKDHLDGTKESFHQTVQEVVKEYDLKHRRRELPGFSNYSVFEIVVQKLVEELKGPAIDAVKSIRDCRPATG</sequence>
<dbReference type="EMBL" id="JAFJMO010000003">
    <property type="protein sequence ID" value="KAJ8282254.1"/>
    <property type="molecule type" value="Genomic_DNA"/>
</dbReference>
<dbReference type="AlphaFoldDB" id="A0A9Q1I4H7"/>
<dbReference type="Gene3D" id="1.20.120.1240">
    <property type="entry name" value="Dynamin, middle domain"/>
    <property type="match status" value="1"/>
</dbReference>
<protein>
    <recommendedName>
        <fullName evidence="1">Dynamin stalk domain-containing protein</fullName>
    </recommendedName>
</protein>
<dbReference type="InterPro" id="IPR000375">
    <property type="entry name" value="Dynamin_stalk"/>
</dbReference>